<evidence type="ECO:0000313" key="4">
    <source>
        <dbReference type="Proteomes" id="UP000199392"/>
    </source>
</evidence>
<dbReference type="PANTHER" id="PTHR11895">
    <property type="entry name" value="TRANSAMIDASE"/>
    <property type="match status" value="1"/>
</dbReference>
<keyword evidence="4" id="KW-1185">Reference proteome</keyword>
<dbReference type="Proteomes" id="UP000199392">
    <property type="component" value="Unassembled WGS sequence"/>
</dbReference>
<feature type="domain" description="Amidase" evidence="2">
    <location>
        <begin position="28"/>
        <end position="446"/>
    </location>
</feature>
<comment type="similarity">
    <text evidence="1">Belongs to the amidase family.</text>
</comment>
<reference evidence="4" key="1">
    <citation type="submission" date="2016-10" db="EMBL/GenBank/DDBJ databases">
        <authorList>
            <person name="Varghese N."/>
            <person name="Submissions S."/>
        </authorList>
    </citation>
    <scope>NUCLEOTIDE SEQUENCE [LARGE SCALE GENOMIC DNA]</scope>
    <source>
        <strain evidence="4">DSM 26894</strain>
    </source>
</reference>
<dbReference type="Pfam" id="PF01425">
    <property type="entry name" value="Amidase"/>
    <property type="match status" value="1"/>
</dbReference>
<dbReference type="InterPro" id="IPR036928">
    <property type="entry name" value="AS_sf"/>
</dbReference>
<dbReference type="OrthoDB" id="9777859at2"/>
<evidence type="ECO:0000256" key="1">
    <source>
        <dbReference type="ARBA" id="ARBA00009199"/>
    </source>
</evidence>
<dbReference type="SUPFAM" id="SSF75304">
    <property type="entry name" value="Amidase signature (AS) enzymes"/>
    <property type="match status" value="1"/>
</dbReference>
<dbReference type="GO" id="GO:0003824">
    <property type="term" value="F:catalytic activity"/>
    <property type="evidence" value="ECO:0007669"/>
    <property type="project" value="InterPro"/>
</dbReference>
<evidence type="ECO:0000259" key="2">
    <source>
        <dbReference type="Pfam" id="PF01425"/>
    </source>
</evidence>
<organism evidence="3 4">
    <name type="scientific">Alloyangia pacifica</name>
    <dbReference type="NCBI Taxonomy" id="311180"/>
    <lineage>
        <taxon>Bacteria</taxon>
        <taxon>Pseudomonadati</taxon>
        <taxon>Pseudomonadota</taxon>
        <taxon>Alphaproteobacteria</taxon>
        <taxon>Rhodobacterales</taxon>
        <taxon>Roseobacteraceae</taxon>
        <taxon>Alloyangia</taxon>
    </lineage>
</organism>
<accession>A0A1I6WFT9</accession>
<dbReference type="InterPro" id="IPR023631">
    <property type="entry name" value="Amidase_dom"/>
</dbReference>
<dbReference type="EMBL" id="FOZW01000020">
    <property type="protein sequence ID" value="SFT24857.1"/>
    <property type="molecule type" value="Genomic_DNA"/>
</dbReference>
<dbReference type="Gene3D" id="3.90.1300.10">
    <property type="entry name" value="Amidase signature (AS) domain"/>
    <property type="match status" value="1"/>
</dbReference>
<dbReference type="AlphaFoldDB" id="A0A1I6WFT9"/>
<dbReference type="PANTHER" id="PTHR11895:SF7">
    <property type="entry name" value="GLUTAMYL-TRNA(GLN) AMIDOTRANSFERASE SUBUNIT A, MITOCHONDRIAL"/>
    <property type="match status" value="1"/>
</dbReference>
<dbReference type="STRING" id="311180.SAMN04488050_12025"/>
<gene>
    <name evidence="3" type="ORF">SAMN04488050_12025</name>
</gene>
<evidence type="ECO:0000313" key="3">
    <source>
        <dbReference type="EMBL" id="SFT24857.1"/>
    </source>
</evidence>
<dbReference type="InterPro" id="IPR000120">
    <property type="entry name" value="Amidase"/>
</dbReference>
<protein>
    <submittedName>
        <fullName evidence="3">Amidase</fullName>
    </submittedName>
</protein>
<name>A0A1I6WFT9_9RHOB</name>
<dbReference type="RefSeq" id="WP_092430862.1">
    <property type="nucleotide sequence ID" value="NZ_FNCL01000023.1"/>
</dbReference>
<proteinExistence type="inferred from homology"/>
<sequence>METRSYVRLDAVGLAGGLRAGRLCGNAVLAAARRRMAEVDPGLQAICEHFDPPLRAEVASSDQPAGPLTGALAGVPMLIKDLHCAVAGRPTANGSGFPAAPAAQNSTVVDRYLHAGAVLLGRSHSPELGGTSGCESRHQRLSTRNPYAPGLSSGGSSGGAAVAVATGIVPIAHASDAGGSIIIPAALCGLVGLKPSHGLVPLGPERIEGAGGMAAQNALTRTAADAALALAVAANRPDLATPAPLAGRPRIGLVLQAADGGATCDAIAGRLAALAERLAALGLDVAETRLPPITPELSEAERRVRLASLAATVAAMEQAAGLSALPGHFEPATWARIEAGRKVTGADVLAARETILAYRDRVLACFATYDLLLSPALNAAAPEPGTLSLMRPDHETGPRNRDYTCFARPWNLTGFPSLSLPLIRDPRNRPEGALFAAAPGSDALLLSLAAWAEASIGWQHDHLTTVYQSQRKSSP</sequence>